<dbReference type="Proteomes" id="UP001165960">
    <property type="component" value="Unassembled WGS sequence"/>
</dbReference>
<reference evidence="1" key="1">
    <citation type="submission" date="2022-04" db="EMBL/GenBank/DDBJ databases">
        <title>Genome of the entomopathogenic fungus Entomophthora muscae.</title>
        <authorList>
            <person name="Elya C."/>
            <person name="Lovett B.R."/>
            <person name="Lee E."/>
            <person name="Macias A.M."/>
            <person name="Hajek A.E."/>
            <person name="De Bivort B.L."/>
            <person name="Kasson M.T."/>
            <person name="De Fine Licht H.H."/>
            <person name="Stajich J.E."/>
        </authorList>
    </citation>
    <scope>NUCLEOTIDE SEQUENCE</scope>
    <source>
        <strain evidence="1">Berkeley</strain>
    </source>
</reference>
<proteinExistence type="predicted"/>
<keyword evidence="2" id="KW-1185">Reference proteome</keyword>
<protein>
    <submittedName>
        <fullName evidence="1">Uncharacterized protein</fullName>
    </submittedName>
</protein>
<name>A0ACC2TZF0_9FUNG</name>
<dbReference type="EMBL" id="QTSX02001638">
    <property type="protein sequence ID" value="KAJ9079875.1"/>
    <property type="molecule type" value="Genomic_DNA"/>
</dbReference>
<evidence type="ECO:0000313" key="1">
    <source>
        <dbReference type="EMBL" id="KAJ9079875.1"/>
    </source>
</evidence>
<accession>A0ACC2TZF0</accession>
<gene>
    <name evidence="1" type="ORF">DSO57_1030939</name>
</gene>
<organism evidence="1 2">
    <name type="scientific">Entomophthora muscae</name>
    <dbReference type="NCBI Taxonomy" id="34485"/>
    <lineage>
        <taxon>Eukaryota</taxon>
        <taxon>Fungi</taxon>
        <taxon>Fungi incertae sedis</taxon>
        <taxon>Zoopagomycota</taxon>
        <taxon>Entomophthoromycotina</taxon>
        <taxon>Entomophthoromycetes</taxon>
        <taxon>Entomophthorales</taxon>
        <taxon>Entomophthoraceae</taxon>
        <taxon>Entomophthora</taxon>
    </lineage>
</organism>
<sequence>MFNKLKSSLARRGSSEKREPLAKKESLSDSIKSTSSQASLPPTSRNSSASIPSQNYSVSSSPKDTKNKNPSLKHENSTSKIREKFLNKAQRLTHKLTDTQIDFDLSDVSPDVRWDIQLAVLYLNLPATQQVSLEENLMIGDLTEATPNSNIDFSNLSLGHRQLHDPSDSRKNIQLLIANAQKYRFRMTELLGEGTKKETSIDYLSVFEAITEYLHFLNPLLELLSHGSVILRPDFEVVWSCSLSSKTRQGPSSTTVTQSSVVFAGLTADWYFAKLALAGLSMNWGNVALSACTFSSKDTMPRVIISRYLRAAGTYVYLSEHSWPADSPKPFDCTPSACLALAHIAQHQAELVGFKSMDKNIQTDNIGSSLSCLAEQLNQAHYNILSSRMSTVARSILTFVIDGAQLYKGLGLVWRALALDAVNDRRAMHAASSAKAAFKKFTNSQSTNNVHSTLRLKYLAGASLLKARYIKIYQQISEWEGNNSDEEQCNDLSLALLPAPKPQYSIPHLNSSDFLFPLYNPPEASPVPSSLYLLQDCYY</sequence>
<evidence type="ECO:0000313" key="2">
    <source>
        <dbReference type="Proteomes" id="UP001165960"/>
    </source>
</evidence>
<comment type="caution">
    <text evidence="1">The sequence shown here is derived from an EMBL/GenBank/DDBJ whole genome shotgun (WGS) entry which is preliminary data.</text>
</comment>